<evidence type="ECO:0000256" key="7">
    <source>
        <dbReference type="ARBA" id="ARBA00022840"/>
    </source>
</evidence>
<comment type="similarity">
    <text evidence="1">In the N-terminal section; belongs to the CRISPR-associated nuclease Cas3-HD family.</text>
</comment>
<dbReference type="Pfam" id="PF22590">
    <property type="entry name" value="Cas3-like_C_2"/>
    <property type="match status" value="1"/>
</dbReference>
<dbReference type="GO" id="GO:0046872">
    <property type="term" value="F:metal ion binding"/>
    <property type="evidence" value="ECO:0007669"/>
    <property type="project" value="UniProtKB-KW"/>
</dbReference>
<evidence type="ECO:0000313" key="11">
    <source>
        <dbReference type="Proteomes" id="UP000275012"/>
    </source>
</evidence>
<evidence type="ECO:0000256" key="4">
    <source>
        <dbReference type="ARBA" id="ARBA00022741"/>
    </source>
</evidence>
<keyword evidence="4" id="KW-0547">Nucleotide-binding</keyword>
<dbReference type="GO" id="GO:0051607">
    <property type="term" value="P:defense response to virus"/>
    <property type="evidence" value="ECO:0007669"/>
    <property type="project" value="UniProtKB-KW"/>
</dbReference>
<protein>
    <submittedName>
        <fullName evidence="10">Type I-F CRISPR-associated helicase Cas3</fullName>
    </submittedName>
</protein>
<evidence type="ECO:0000256" key="3">
    <source>
        <dbReference type="ARBA" id="ARBA00022723"/>
    </source>
</evidence>
<comment type="similarity">
    <text evidence="2">In the central section; belongs to the CRISPR-associated helicase Cas3 family.</text>
</comment>
<keyword evidence="11" id="KW-1185">Reference proteome</keyword>
<dbReference type="PROSITE" id="PS51643">
    <property type="entry name" value="HD_CAS3"/>
    <property type="match status" value="1"/>
</dbReference>
<sequence>MNILLVSECSGRAINATRRILDQFAERRGERAWQTPITREGLNTLRQLLRKSARKNTAVACHWIRGLNHTELLWIVGNASRFNAQGAVPTNTTRRDVLRNTDENDWHTGEDIGLLAQLAALLHDLGKASVAFQHRLAGRLVERNLYRHEWVSLRLFLTFVGEDDDEGWLRRLASPTVDDDVAWLAAGRYLRDGIDTTAPPFAHLPPLAAAVAWLVLTHHRLPIMPMYEETGEQSWLGRRCRDFDQSGRLHDLLADVRHDWNEVRRQAETKETCAYWSMAGELPVRLPRWRARAAKLAQRLLALRAKPGKGDWLSNPYVMHVARMSLMLADHHYSSLPTDSHERVSGDVGYAIYANTDREGRLKQPLDEHLLGVARNAAMICRSLPDFTAHLPHLVHRTLRKRTRHPAFRWQDKAFDAAEAMRERACAHGAFIVNMASTGRGKTIANARIMYALADPQRGMRCSFAIGLRTLTLQTGRSFQRDLGLQDDEIAIRVGGSANRRLFEYHQRRAERCGSASTQALMEEDGAVFYEGNTEDHPLLRMAMNDERIKYLLSAPVLVCTIDHLMPAAEAQRAGRQIAPMLRLMSGDLVLDEPDDFDLSDLPALTRLVHWAGLLGGRVLLSSATLPPGLVHGLFEAYRRGRIQYQGNRGMGGGQMLPPPPVACLWVDEFKTVAADCREPEQFEAAHADFVAARVGALGKQPPKRRGELLPLSINAKSKERIRRQFAEHARQAILKAHALHAAVDAKTGKRRSFGVVRMANVEPLYDVATELFRLGAPEGIHIHLCVYHSRFPLLLRSAIEHELDTVLDRRGVDDPACSRPNVRKLLEACPERDHVFVVLASPVAEVGRDWSLDWAVVEPSSMRSLIQLAGRVCRHRDPPNEHSNVFIFDTNLKHFERGRPAFVRPGFEEMRDRPGALRLESHALSTLLAPEEYAVIDARSRVQARPLESLRPRTRLVDLEHARLHLVMRASQKGVLNAASIWATPRAALTWALPQQQPFRDDGGCREETLAFLPDDDETRLIPHRVREAPGEKIYTTAGDALEDIDLTASGGPRIAPWMRFDMLALLEPLAEAQNVSLRTAAERFTIANVPLPTDGRLAHWRWHPVLGFTLAG</sequence>
<feature type="domain" description="HD Cas3-type" evidence="9">
    <location>
        <begin position="102"/>
        <end position="333"/>
    </location>
</feature>
<keyword evidence="8" id="KW-0051">Antiviral defense</keyword>
<dbReference type="GO" id="GO:0004386">
    <property type="term" value="F:helicase activity"/>
    <property type="evidence" value="ECO:0007669"/>
    <property type="project" value="UniProtKB-KW"/>
</dbReference>
<dbReference type="AlphaFoldDB" id="A0A3M2HL23"/>
<dbReference type="EMBL" id="RFLY01000016">
    <property type="protein sequence ID" value="RMH89055.1"/>
    <property type="molecule type" value="Genomic_DNA"/>
</dbReference>
<keyword evidence="6" id="KW-0347">Helicase</keyword>
<dbReference type="Gene3D" id="1.10.3210.30">
    <property type="match status" value="1"/>
</dbReference>
<dbReference type="InterPro" id="IPR038257">
    <property type="entry name" value="CRISPR-assoc_Cas3_HD_sf"/>
</dbReference>
<name>A0A3M2HL23_9GAMM</name>
<comment type="caution">
    <text evidence="10">The sequence shown here is derived from an EMBL/GenBank/DDBJ whole genome shotgun (WGS) entry which is preliminary data.</text>
</comment>
<accession>A0A3M2HL23</accession>
<evidence type="ECO:0000256" key="1">
    <source>
        <dbReference type="ARBA" id="ARBA00006847"/>
    </source>
</evidence>
<evidence type="ECO:0000256" key="6">
    <source>
        <dbReference type="ARBA" id="ARBA00022806"/>
    </source>
</evidence>
<dbReference type="RefSeq" id="WP_122102139.1">
    <property type="nucleotide sequence ID" value="NZ_RFLY01000016.1"/>
</dbReference>
<evidence type="ECO:0000256" key="5">
    <source>
        <dbReference type="ARBA" id="ARBA00022801"/>
    </source>
</evidence>
<evidence type="ECO:0000259" key="9">
    <source>
        <dbReference type="PROSITE" id="PS51643"/>
    </source>
</evidence>
<dbReference type="Pfam" id="PF21384">
    <property type="entry name" value="Cas3_I-F_Cas2"/>
    <property type="match status" value="1"/>
</dbReference>
<dbReference type="GO" id="GO:0005524">
    <property type="term" value="F:ATP binding"/>
    <property type="evidence" value="ECO:0007669"/>
    <property type="project" value="UniProtKB-KW"/>
</dbReference>
<dbReference type="InterPro" id="IPR013395">
    <property type="entry name" value="CRISPR-assoc_Cas3_yers"/>
</dbReference>
<reference evidence="10 11" key="1">
    <citation type="submission" date="2018-10" db="EMBL/GenBank/DDBJ databases">
        <title>Proposal of Lysobacter pythonis sp. nov. isolated from royal pythons (Python regius).</title>
        <authorList>
            <person name="Hans-Juergen B."/>
            <person name="Huptas C."/>
            <person name="Sandra B."/>
            <person name="Igor L."/>
            <person name="Joachim S."/>
            <person name="Siegfried S."/>
            <person name="Mareike W."/>
            <person name="Peter K."/>
        </authorList>
    </citation>
    <scope>NUCLEOTIDE SEQUENCE [LARGE SCALE GENOMIC DNA]</scope>
    <source>
        <strain evidence="10 11">4284/11</strain>
    </source>
</reference>
<dbReference type="NCBIfam" id="TIGR02562">
    <property type="entry name" value="cas3_yersinia"/>
    <property type="match status" value="1"/>
</dbReference>
<keyword evidence="7" id="KW-0067">ATP-binding</keyword>
<dbReference type="Proteomes" id="UP000275012">
    <property type="component" value="Unassembled WGS sequence"/>
</dbReference>
<evidence type="ECO:0000313" key="10">
    <source>
        <dbReference type="EMBL" id="RMH89055.1"/>
    </source>
</evidence>
<dbReference type="InterPro" id="IPR048823">
    <property type="entry name" value="Cas3_I-F_Cas2"/>
</dbReference>
<dbReference type="OrthoDB" id="220028at2"/>
<organism evidence="10 11">
    <name type="scientific">Solilutibacter pythonis</name>
    <dbReference type="NCBI Taxonomy" id="2483112"/>
    <lineage>
        <taxon>Bacteria</taxon>
        <taxon>Pseudomonadati</taxon>
        <taxon>Pseudomonadota</taxon>
        <taxon>Gammaproteobacteria</taxon>
        <taxon>Lysobacterales</taxon>
        <taxon>Lysobacteraceae</taxon>
        <taxon>Solilutibacter</taxon>
    </lineage>
</organism>
<dbReference type="InterPro" id="IPR006483">
    <property type="entry name" value="CRISPR-assoc_Cas3_HD"/>
</dbReference>
<dbReference type="SUPFAM" id="SSF52540">
    <property type="entry name" value="P-loop containing nucleoside triphosphate hydrolases"/>
    <property type="match status" value="1"/>
</dbReference>
<dbReference type="InterPro" id="IPR027417">
    <property type="entry name" value="P-loop_NTPase"/>
</dbReference>
<keyword evidence="5" id="KW-0378">Hydrolase</keyword>
<evidence type="ECO:0000256" key="2">
    <source>
        <dbReference type="ARBA" id="ARBA00009046"/>
    </source>
</evidence>
<dbReference type="GO" id="GO:0016787">
    <property type="term" value="F:hydrolase activity"/>
    <property type="evidence" value="ECO:0007669"/>
    <property type="project" value="UniProtKB-KW"/>
</dbReference>
<proteinExistence type="inferred from homology"/>
<gene>
    <name evidence="10" type="primary">cas3f</name>
    <name evidence="10" type="ORF">EBB59_10655</name>
</gene>
<evidence type="ECO:0000256" key="8">
    <source>
        <dbReference type="ARBA" id="ARBA00023118"/>
    </source>
</evidence>
<keyword evidence="3" id="KW-0479">Metal-binding</keyword>
<dbReference type="InterPro" id="IPR054712">
    <property type="entry name" value="Cas3-like_dom"/>
</dbReference>